<dbReference type="InParanoid" id="I1C0L9"/>
<proteinExistence type="predicted"/>
<name>I1C0L9_RHIO9</name>
<dbReference type="RefSeq" id="XP_067517395.1">
    <property type="nucleotide sequence ID" value="XM_067661294.1"/>
</dbReference>
<dbReference type="EMBL" id="CH476735">
    <property type="protein sequence ID" value="EIE81999.1"/>
    <property type="molecule type" value="Genomic_DNA"/>
</dbReference>
<dbReference type="eggNOG" id="KOG3680">
    <property type="taxonomic scope" value="Eukaryota"/>
</dbReference>
<feature type="region of interest" description="Disordered" evidence="1">
    <location>
        <begin position="54"/>
        <end position="83"/>
    </location>
</feature>
<protein>
    <submittedName>
        <fullName evidence="2">Uncharacterized protein</fullName>
    </submittedName>
</protein>
<dbReference type="VEuPathDB" id="FungiDB:RO3G_06704"/>
<dbReference type="OrthoDB" id="18234at2759"/>
<organism evidence="2 3">
    <name type="scientific">Rhizopus delemar (strain RA 99-880 / ATCC MYA-4621 / FGSC 9543 / NRRL 43880)</name>
    <name type="common">Mucormycosis agent</name>
    <name type="synonym">Rhizopus arrhizus var. delemar</name>
    <dbReference type="NCBI Taxonomy" id="246409"/>
    <lineage>
        <taxon>Eukaryota</taxon>
        <taxon>Fungi</taxon>
        <taxon>Fungi incertae sedis</taxon>
        <taxon>Mucoromycota</taxon>
        <taxon>Mucoromycotina</taxon>
        <taxon>Mucoromycetes</taxon>
        <taxon>Mucorales</taxon>
        <taxon>Mucorineae</taxon>
        <taxon>Rhizopodaceae</taxon>
        <taxon>Rhizopus</taxon>
    </lineage>
</organism>
<dbReference type="GeneID" id="93613675"/>
<gene>
    <name evidence="2" type="ORF">RO3G_06704</name>
</gene>
<sequence length="219" mass="25479">MDEINGREKTYFYGDVTGGLPNYSVSESIVLDDVELDIGFKLNYRTFLDKEVYSTDTEEEDDDDEGHHDGTEAENQWDIGTPLPGNIPTTSISADEIANEINKLYLEELQKEFQIKQKLEKEQEQMDGWDIPNTPITNAWGEATLEDENEYQQSKQEDPLTGIDWNSLTEDELSKRLNQVEEKTVQRWLNVDMDDPRYLKVLNTFETEIDTDDEGWHIW</sequence>
<dbReference type="STRING" id="246409.I1C0L9"/>
<keyword evidence="3" id="KW-1185">Reference proteome</keyword>
<dbReference type="AlphaFoldDB" id="I1C0L9"/>
<evidence type="ECO:0000313" key="3">
    <source>
        <dbReference type="Proteomes" id="UP000009138"/>
    </source>
</evidence>
<evidence type="ECO:0000313" key="2">
    <source>
        <dbReference type="EMBL" id="EIE81999.1"/>
    </source>
</evidence>
<dbReference type="OMA" id="YSIHEPI"/>
<evidence type="ECO:0000256" key="1">
    <source>
        <dbReference type="SAM" id="MobiDB-lite"/>
    </source>
</evidence>
<reference evidence="2 3" key="1">
    <citation type="journal article" date="2009" name="PLoS Genet.">
        <title>Genomic analysis of the basal lineage fungus Rhizopus oryzae reveals a whole-genome duplication.</title>
        <authorList>
            <person name="Ma L.-J."/>
            <person name="Ibrahim A.S."/>
            <person name="Skory C."/>
            <person name="Grabherr M.G."/>
            <person name="Burger G."/>
            <person name="Butler M."/>
            <person name="Elias M."/>
            <person name="Idnurm A."/>
            <person name="Lang B.F."/>
            <person name="Sone T."/>
            <person name="Abe A."/>
            <person name="Calvo S.E."/>
            <person name="Corrochano L.M."/>
            <person name="Engels R."/>
            <person name="Fu J."/>
            <person name="Hansberg W."/>
            <person name="Kim J.-M."/>
            <person name="Kodira C.D."/>
            <person name="Koehrsen M.J."/>
            <person name="Liu B."/>
            <person name="Miranda-Saavedra D."/>
            <person name="O'Leary S."/>
            <person name="Ortiz-Castellanos L."/>
            <person name="Poulter R."/>
            <person name="Rodriguez-Romero J."/>
            <person name="Ruiz-Herrera J."/>
            <person name="Shen Y.-Q."/>
            <person name="Zeng Q."/>
            <person name="Galagan J."/>
            <person name="Birren B.W."/>
            <person name="Cuomo C.A."/>
            <person name="Wickes B.L."/>
        </authorList>
    </citation>
    <scope>NUCLEOTIDE SEQUENCE [LARGE SCALE GENOMIC DNA]</scope>
    <source>
        <strain evidence="3">RA 99-880 / ATCC MYA-4621 / FGSC 9543 / NRRL 43880</strain>
    </source>
</reference>
<accession>I1C0L9</accession>
<dbReference type="Proteomes" id="UP000009138">
    <property type="component" value="Unassembled WGS sequence"/>
</dbReference>